<keyword evidence="2" id="KW-0238">DNA-binding</keyword>
<dbReference type="CDD" id="cd00338">
    <property type="entry name" value="Ser_Recombinase"/>
    <property type="match status" value="1"/>
</dbReference>
<dbReference type="PANTHER" id="PTHR30461:SF2">
    <property type="entry name" value="SERINE RECOMBINASE PINE-RELATED"/>
    <property type="match status" value="1"/>
</dbReference>
<name>A0A4R4DVH4_9PROT</name>
<dbReference type="OrthoDB" id="2290206at2"/>
<sequence length="243" mass="25501">MTSTTTGSPQGRTFVAYARVSTQQQGRSGLGLEAQEAAIRAFLRPEDRLLAPIFVEVESGRRTDRPELAKAIARCRTTGATLLIAKLDRLSRDAHFLLGLSKAGVEFVAADMPHANRLTVGIMALVAEEEARAISARTKAALAAAKARGVKLGAPKGTRPAATQESIRSGAKASAEARSMTADHRAHAVLPAVEELRAEGATSLHQLASGLNARGVPTPRGNGAWTATAVRRVLLRASGKEAA</sequence>
<dbReference type="PANTHER" id="PTHR30461">
    <property type="entry name" value="DNA-INVERTASE FROM LAMBDOID PROPHAGE"/>
    <property type="match status" value="1"/>
</dbReference>
<reference evidence="7 8" key="1">
    <citation type="submission" date="2019-03" db="EMBL/GenBank/DDBJ databases">
        <title>Paracraurococcus aquatilis NE82 genome sequence.</title>
        <authorList>
            <person name="Zhao Y."/>
            <person name="Du Z."/>
        </authorList>
    </citation>
    <scope>NUCLEOTIDE SEQUENCE [LARGE SCALE GENOMIC DNA]</scope>
    <source>
        <strain evidence="7 8">NE82</strain>
    </source>
</reference>
<evidence type="ECO:0000256" key="2">
    <source>
        <dbReference type="ARBA" id="ARBA00023125"/>
    </source>
</evidence>
<keyword evidence="8" id="KW-1185">Reference proteome</keyword>
<organism evidence="7 8">
    <name type="scientific">Roseicella aquatilis</name>
    <dbReference type="NCBI Taxonomy" id="2527868"/>
    <lineage>
        <taxon>Bacteria</taxon>
        <taxon>Pseudomonadati</taxon>
        <taxon>Pseudomonadota</taxon>
        <taxon>Alphaproteobacteria</taxon>
        <taxon>Acetobacterales</taxon>
        <taxon>Roseomonadaceae</taxon>
        <taxon>Roseicella</taxon>
    </lineage>
</organism>
<protein>
    <submittedName>
        <fullName evidence="7">Resolvase</fullName>
    </submittedName>
</protein>
<evidence type="ECO:0000313" key="7">
    <source>
        <dbReference type="EMBL" id="TCZ64450.1"/>
    </source>
</evidence>
<dbReference type="InterPro" id="IPR050639">
    <property type="entry name" value="SSR_resolvase"/>
</dbReference>
<dbReference type="InterPro" id="IPR036162">
    <property type="entry name" value="Resolvase-like_N_sf"/>
</dbReference>
<dbReference type="EMBL" id="SKBM01000005">
    <property type="protein sequence ID" value="TCZ64450.1"/>
    <property type="molecule type" value="Genomic_DNA"/>
</dbReference>
<feature type="active site" description="O-(5'-phospho-DNA)-serine intermediate" evidence="4 5">
    <location>
        <position position="21"/>
    </location>
</feature>
<evidence type="ECO:0000259" key="6">
    <source>
        <dbReference type="PROSITE" id="PS51736"/>
    </source>
</evidence>
<evidence type="ECO:0000256" key="1">
    <source>
        <dbReference type="ARBA" id="ARBA00022908"/>
    </source>
</evidence>
<dbReference type="PROSITE" id="PS51736">
    <property type="entry name" value="RECOMBINASES_3"/>
    <property type="match status" value="1"/>
</dbReference>
<dbReference type="InterPro" id="IPR006118">
    <property type="entry name" value="Recombinase_CS"/>
</dbReference>
<evidence type="ECO:0000256" key="5">
    <source>
        <dbReference type="PROSITE-ProRule" id="PRU10137"/>
    </source>
</evidence>
<evidence type="ECO:0000256" key="3">
    <source>
        <dbReference type="ARBA" id="ARBA00023172"/>
    </source>
</evidence>
<evidence type="ECO:0000256" key="4">
    <source>
        <dbReference type="PIRSR" id="PIRSR606118-50"/>
    </source>
</evidence>
<comment type="caution">
    <text evidence="7">The sequence shown here is derived from an EMBL/GenBank/DDBJ whole genome shotgun (WGS) entry which is preliminary data.</text>
</comment>
<dbReference type="AlphaFoldDB" id="A0A4R4DVH4"/>
<dbReference type="Proteomes" id="UP000295023">
    <property type="component" value="Unassembled WGS sequence"/>
</dbReference>
<dbReference type="SMART" id="SM00857">
    <property type="entry name" value="Resolvase"/>
    <property type="match status" value="1"/>
</dbReference>
<feature type="domain" description="Resolvase/invertase-type recombinase catalytic" evidence="6">
    <location>
        <begin position="13"/>
        <end position="149"/>
    </location>
</feature>
<accession>A0A4R4DVH4</accession>
<dbReference type="RefSeq" id="WP_132286329.1">
    <property type="nucleotide sequence ID" value="NZ_SKBM01000005.1"/>
</dbReference>
<evidence type="ECO:0000313" key="8">
    <source>
        <dbReference type="Proteomes" id="UP000295023"/>
    </source>
</evidence>
<proteinExistence type="predicted"/>
<keyword evidence="3" id="KW-0233">DNA recombination</keyword>
<dbReference type="GO" id="GO:0003677">
    <property type="term" value="F:DNA binding"/>
    <property type="evidence" value="ECO:0007669"/>
    <property type="project" value="UniProtKB-KW"/>
</dbReference>
<keyword evidence="1" id="KW-0229">DNA integration</keyword>
<dbReference type="GO" id="GO:0000150">
    <property type="term" value="F:DNA strand exchange activity"/>
    <property type="evidence" value="ECO:0007669"/>
    <property type="project" value="InterPro"/>
</dbReference>
<gene>
    <name evidence="7" type="ORF">EXY23_07330</name>
</gene>
<dbReference type="Gene3D" id="3.40.50.1390">
    <property type="entry name" value="Resolvase, N-terminal catalytic domain"/>
    <property type="match status" value="1"/>
</dbReference>
<dbReference type="PROSITE" id="PS00397">
    <property type="entry name" value="RECOMBINASES_1"/>
    <property type="match status" value="1"/>
</dbReference>
<dbReference type="InterPro" id="IPR006119">
    <property type="entry name" value="Resolv_N"/>
</dbReference>
<dbReference type="GO" id="GO:0015074">
    <property type="term" value="P:DNA integration"/>
    <property type="evidence" value="ECO:0007669"/>
    <property type="project" value="UniProtKB-KW"/>
</dbReference>
<dbReference type="SUPFAM" id="SSF53041">
    <property type="entry name" value="Resolvase-like"/>
    <property type="match status" value="1"/>
</dbReference>
<dbReference type="Pfam" id="PF00239">
    <property type="entry name" value="Resolvase"/>
    <property type="match status" value="1"/>
</dbReference>